<dbReference type="Proteomes" id="UP000515908">
    <property type="component" value="Chromosome 09"/>
</dbReference>
<feature type="compositionally biased region" description="Gly residues" evidence="1">
    <location>
        <begin position="427"/>
        <end position="439"/>
    </location>
</feature>
<accession>A0A7G2CD94</accession>
<dbReference type="EMBL" id="LR877153">
    <property type="protein sequence ID" value="CAD2217489.1"/>
    <property type="molecule type" value="Genomic_DNA"/>
</dbReference>
<feature type="compositionally biased region" description="Acidic residues" evidence="1">
    <location>
        <begin position="336"/>
        <end position="355"/>
    </location>
</feature>
<feature type="compositionally biased region" description="Polar residues" evidence="1">
    <location>
        <begin position="231"/>
        <end position="247"/>
    </location>
</feature>
<dbReference type="VEuPathDB" id="TriTrypDB:ADEAN_000496700"/>
<feature type="compositionally biased region" description="Polar residues" evidence="1">
    <location>
        <begin position="601"/>
        <end position="623"/>
    </location>
</feature>
<evidence type="ECO:0000313" key="3">
    <source>
        <dbReference type="Proteomes" id="UP000515908"/>
    </source>
</evidence>
<protein>
    <submittedName>
        <fullName evidence="2">Uncharacterized protein</fullName>
    </submittedName>
</protein>
<feature type="compositionally biased region" description="Basic and acidic residues" evidence="1">
    <location>
        <begin position="356"/>
        <end position="368"/>
    </location>
</feature>
<feature type="compositionally biased region" description="Polar residues" evidence="1">
    <location>
        <begin position="55"/>
        <end position="73"/>
    </location>
</feature>
<feature type="compositionally biased region" description="Polar residues" evidence="1">
    <location>
        <begin position="105"/>
        <end position="114"/>
    </location>
</feature>
<organism evidence="2 3">
    <name type="scientific">Angomonas deanei</name>
    <dbReference type="NCBI Taxonomy" id="59799"/>
    <lineage>
        <taxon>Eukaryota</taxon>
        <taxon>Discoba</taxon>
        <taxon>Euglenozoa</taxon>
        <taxon>Kinetoplastea</taxon>
        <taxon>Metakinetoplastina</taxon>
        <taxon>Trypanosomatida</taxon>
        <taxon>Trypanosomatidae</taxon>
        <taxon>Strigomonadinae</taxon>
        <taxon>Angomonas</taxon>
    </lineage>
</organism>
<keyword evidence="3" id="KW-1185">Reference proteome</keyword>
<reference evidence="2 3" key="1">
    <citation type="submission" date="2020-08" db="EMBL/GenBank/DDBJ databases">
        <authorList>
            <person name="Newling K."/>
            <person name="Davey J."/>
            <person name="Forrester S."/>
        </authorList>
    </citation>
    <scope>NUCLEOTIDE SEQUENCE [LARGE SCALE GENOMIC DNA]</scope>
    <source>
        <strain evidence="3">Crithidia deanei Carvalho (ATCC PRA-265)</strain>
    </source>
</reference>
<proteinExistence type="predicted"/>
<feature type="compositionally biased region" description="Low complexity" evidence="1">
    <location>
        <begin position="587"/>
        <end position="596"/>
    </location>
</feature>
<dbReference type="AlphaFoldDB" id="A0A7G2CD94"/>
<feature type="compositionally biased region" description="Basic and acidic residues" evidence="1">
    <location>
        <begin position="515"/>
        <end position="526"/>
    </location>
</feature>
<gene>
    <name evidence="2" type="ORF">ADEAN_000496700</name>
</gene>
<evidence type="ECO:0000256" key="1">
    <source>
        <dbReference type="SAM" id="MobiDB-lite"/>
    </source>
</evidence>
<feature type="region of interest" description="Disordered" evidence="1">
    <location>
        <begin position="95"/>
        <end position="166"/>
    </location>
</feature>
<sequence>MNRILGKKTQREYPKNDVVVVLSSEERGTVRPAKKPKQGSKQNSGGVVTSRLPEASNNTVETSFRLGNTTDLRGTSFSLSQPLLSAGSPLGLPEALIVGPDSDTIAPNSGSRGKSQSEFRGERSFTPPNGRSLGDNGASVSSRPHKRETSISFKPTVSDYDDSEDSTAKTLSNAKAVLRKHAGQPNMNSSLSRSGRGASTFRSSSTGVDRRHRSPGASTFDEERRGLNASRLHSTQFDVDSQHSRTPSDFGRRNSPAPIIEILDTGHSRGKNPISDRAPPASNRSSKQVGFSKENESVNSMFRPSGERADSPSRTAPFRSVSTGAPNSAAHHDFTNQDDDYDDDDNDDESDEDLEENLRRKNMDKLLEHLTMSKPQQSTGESPRLPEKLGGSGELPNVVSSWTGVGGSGWSGADKSEDTNESPTTGTSGGWTGIGGFGVVGSTNESAGDWYSRMRRLAAEEEETTKEGEKSKSGSLPSAANAPPAVQGGGVSPHLTPPGTSLSTPAPPTISGKMDPTRTRRPEPPRRTRQPPHIMAFPEDSQRTTKSAETALHPLPKVAAGSSPTVNMESRPSWYSRPYLQNRRRSSVSAISSNKSKPLSRKNSALSSELPNLSSETGDTFKTTGDEAVVDNTKNRKSSKISPIIASSVRMPVGKTRHSPRKSKEESRGELTSSKPEGGKASPSKIQKSAGMGISAQS</sequence>
<name>A0A7G2CD94_9TRYP</name>
<feature type="region of interest" description="Disordered" evidence="1">
    <location>
        <begin position="23"/>
        <end position="73"/>
    </location>
</feature>
<evidence type="ECO:0000313" key="2">
    <source>
        <dbReference type="EMBL" id="CAD2217489.1"/>
    </source>
</evidence>
<feature type="region of interest" description="Disordered" evidence="1">
    <location>
        <begin position="178"/>
        <end position="698"/>
    </location>
</feature>